<feature type="signal peptide" evidence="1">
    <location>
        <begin position="1"/>
        <end position="21"/>
    </location>
</feature>
<evidence type="ECO:0000313" key="3">
    <source>
        <dbReference type="EMBL" id="SAI67148.1"/>
    </source>
</evidence>
<protein>
    <recommendedName>
        <fullName evidence="2">Rap1a immunity protein domain-containing protein</fullName>
    </recommendedName>
</protein>
<keyword evidence="1" id="KW-0732">Signal</keyword>
<gene>
    <name evidence="3" type="ORF">SAMEA3906486_01350</name>
</gene>
<evidence type="ECO:0000313" key="4">
    <source>
        <dbReference type="Proteomes" id="UP000076848"/>
    </source>
</evidence>
<feature type="domain" description="Rap1a immunity protein" evidence="2">
    <location>
        <begin position="55"/>
        <end position="124"/>
    </location>
</feature>
<evidence type="ECO:0000256" key="1">
    <source>
        <dbReference type="SAM" id="SignalP"/>
    </source>
</evidence>
<dbReference type="EMBL" id="FKIF01000002">
    <property type="protein sequence ID" value="SAI67148.1"/>
    <property type="molecule type" value="Genomic_DNA"/>
</dbReference>
<dbReference type="Proteomes" id="UP000076848">
    <property type="component" value="Unassembled WGS sequence"/>
</dbReference>
<dbReference type="AlphaFoldDB" id="A0A157S9R0"/>
<dbReference type="OrthoDB" id="9017479at2"/>
<accession>A0A157S9R0</accession>
<evidence type="ECO:0000259" key="2">
    <source>
        <dbReference type="Pfam" id="PF18602"/>
    </source>
</evidence>
<dbReference type="InterPro" id="IPR041238">
    <property type="entry name" value="Rap1a"/>
</dbReference>
<keyword evidence="4" id="KW-1185">Reference proteome</keyword>
<reference evidence="3 4" key="1">
    <citation type="submission" date="2016-04" db="EMBL/GenBank/DDBJ databases">
        <authorList>
            <consortium name="Pathogen Informatics"/>
        </authorList>
    </citation>
    <scope>NUCLEOTIDE SEQUENCE [LARGE SCALE GENOMIC DNA]</scope>
    <source>
        <strain evidence="3 4">H050680373</strain>
    </source>
</reference>
<sequence>MISRKMWVLAFAVLVPGVAAAAPSADWQLTGEQLIMAGIDGSLAPEFHDEKRPELQVMVSSSRAAAFMLGVASYTHGTRWCKADGLGQEDFAKVVETLGSLPDDRLKTPAAPLVAQALAEHFPCRR</sequence>
<dbReference type="Gene3D" id="1.10.890.40">
    <property type="match status" value="1"/>
</dbReference>
<feature type="chain" id="PRO_5007616043" description="Rap1a immunity protein domain-containing protein" evidence="1">
    <location>
        <begin position="22"/>
        <end position="126"/>
    </location>
</feature>
<name>A0A157S9R0_9BORD</name>
<dbReference type="Pfam" id="PF18602">
    <property type="entry name" value="Rap1a"/>
    <property type="match status" value="1"/>
</dbReference>
<dbReference type="STRING" id="288768.SAMEA3906486_01350"/>
<organism evidence="3 4">
    <name type="scientific">Bordetella ansorpii</name>
    <dbReference type="NCBI Taxonomy" id="288768"/>
    <lineage>
        <taxon>Bacteria</taxon>
        <taxon>Pseudomonadati</taxon>
        <taxon>Pseudomonadota</taxon>
        <taxon>Betaproteobacteria</taxon>
        <taxon>Burkholderiales</taxon>
        <taxon>Alcaligenaceae</taxon>
        <taxon>Bordetella</taxon>
    </lineage>
</organism>
<dbReference type="RefSeq" id="WP_156513299.1">
    <property type="nucleotide sequence ID" value="NZ_FKIF01000002.1"/>
</dbReference>
<proteinExistence type="predicted"/>